<evidence type="ECO:0000256" key="2">
    <source>
        <dbReference type="SAM" id="Coils"/>
    </source>
</evidence>
<dbReference type="AlphaFoldDB" id="A0A814TQG2"/>
<organism evidence="5 7">
    <name type="scientific">Adineta ricciae</name>
    <name type="common">Rotifer</name>
    <dbReference type="NCBI Taxonomy" id="249248"/>
    <lineage>
        <taxon>Eukaryota</taxon>
        <taxon>Metazoa</taxon>
        <taxon>Spiralia</taxon>
        <taxon>Gnathifera</taxon>
        <taxon>Rotifera</taxon>
        <taxon>Eurotatoria</taxon>
        <taxon>Bdelloidea</taxon>
        <taxon>Adinetida</taxon>
        <taxon>Adinetidae</taxon>
        <taxon>Adineta</taxon>
    </lineage>
</organism>
<dbReference type="InterPro" id="IPR036034">
    <property type="entry name" value="PDZ_sf"/>
</dbReference>
<dbReference type="GO" id="GO:0043495">
    <property type="term" value="F:protein-membrane adaptor activity"/>
    <property type="evidence" value="ECO:0007669"/>
    <property type="project" value="TreeGrafter"/>
</dbReference>
<keyword evidence="2" id="KW-0175">Coiled coil</keyword>
<reference evidence="5" key="1">
    <citation type="submission" date="2021-02" db="EMBL/GenBank/DDBJ databases">
        <authorList>
            <person name="Nowell W R."/>
        </authorList>
    </citation>
    <scope>NUCLEOTIDE SEQUENCE</scope>
</reference>
<feature type="domain" description="PDZ" evidence="4">
    <location>
        <begin position="718"/>
        <end position="797"/>
    </location>
</feature>
<feature type="compositionally biased region" description="Polar residues" evidence="3">
    <location>
        <begin position="599"/>
        <end position="612"/>
    </location>
</feature>
<feature type="domain" description="PDZ" evidence="4">
    <location>
        <begin position="854"/>
        <end position="910"/>
    </location>
</feature>
<feature type="domain" description="PDZ" evidence="4">
    <location>
        <begin position="142"/>
        <end position="222"/>
    </location>
</feature>
<accession>A0A814TQG2</accession>
<dbReference type="EMBL" id="CAJNOR010001564">
    <property type="protein sequence ID" value="CAF1164880.1"/>
    <property type="molecule type" value="Genomic_DNA"/>
</dbReference>
<feature type="compositionally biased region" description="Basic and acidic residues" evidence="3">
    <location>
        <begin position="614"/>
        <end position="634"/>
    </location>
</feature>
<feature type="compositionally biased region" description="Polar residues" evidence="3">
    <location>
        <begin position="308"/>
        <end position="317"/>
    </location>
</feature>
<dbReference type="PROSITE" id="PS50106">
    <property type="entry name" value="PDZ"/>
    <property type="match status" value="7"/>
</dbReference>
<dbReference type="EMBL" id="CAJNOJ010000150">
    <property type="protein sequence ID" value="CAF1203138.1"/>
    <property type="molecule type" value="Genomic_DNA"/>
</dbReference>
<feature type="domain" description="PDZ" evidence="4">
    <location>
        <begin position="464"/>
        <end position="537"/>
    </location>
</feature>
<evidence type="ECO:0000313" key="5">
    <source>
        <dbReference type="EMBL" id="CAF1164880.1"/>
    </source>
</evidence>
<evidence type="ECO:0000256" key="3">
    <source>
        <dbReference type="SAM" id="MobiDB-lite"/>
    </source>
</evidence>
<feature type="domain" description="PDZ" evidence="4">
    <location>
        <begin position="7"/>
        <end position="101"/>
    </location>
</feature>
<feature type="domain" description="PDZ" evidence="4">
    <location>
        <begin position="345"/>
        <end position="417"/>
    </location>
</feature>
<dbReference type="Gene3D" id="2.30.42.10">
    <property type="match status" value="7"/>
</dbReference>
<evidence type="ECO:0000259" key="4">
    <source>
        <dbReference type="PROSITE" id="PS50106"/>
    </source>
</evidence>
<comment type="caution">
    <text evidence="5">The sequence shown here is derived from an EMBL/GenBank/DDBJ whole genome shotgun (WGS) entry which is preliminary data.</text>
</comment>
<evidence type="ECO:0000313" key="7">
    <source>
        <dbReference type="Proteomes" id="UP000663828"/>
    </source>
</evidence>
<dbReference type="GO" id="GO:0072659">
    <property type="term" value="P:protein localization to plasma membrane"/>
    <property type="evidence" value="ECO:0007669"/>
    <property type="project" value="TreeGrafter"/>
</dbReference>
<keyword evidence="7" id="KW-1185">Reference proteome</keyword>
<dbReference type="SMART" id="SM00228">
    <property type="entry name" value="PDZ"/>
    <property type="match status" value="7"/>
</dbReference>
<feature type="compositionally biased region" description="Polar residues" evidence="3">
    <location>
        <begin position="642"/>
        <end position="690"/>
    </location>
</feature>
<feature type="domain" description="PDZ" evidence="4">
    <location>
        <begin position="971"/>
        <end position="1050"/>
    </location>
</feature>
<name>A0A814TQG2_ADIRI</name>
<dbReference type="CDD" id="cd00136">
    <property type="entry name" value="PDZ_canonical"/>
    <property type="match status" value="1"/>
</dbReference>
<gene>
    <name evidence="6" type="ORF">EDS130_LOCUS25480</name>
    <name evidence="5" type="ORF">XAT740_LOCUS21692</name>
</gene>
<evidence type="ECO:0000256" key="1">
    <source>
        <dbReference type="ARBA" id="ARBA00022737"/>
    </source>
</evidence>
<keyword evidence="1" id="KW-0677">Repeat</keyword>
<dbReference type="Pfam" id="PF00595">
    <property type="entry name" value="PDZ"/>
    <property type="match status" value="6"/>
</dbReference>
<dbReference type="InterPro" id="IPR001478">
    <property type="entry name" value="PDZ"/>
</dbReference>
<dbReference type="OrthoDB" id="10009200at2759"/>
<feature type="region of interest" description="Disordered" evidence="3">
    <location>
        <begin position="227"/>
        <end position="317"/>
    </location>
</feature>
<protein>
    <recommendedName>
        <fullName evidence="4">PDZ domain-containing protein</fullName>
    </recommendedName>
</protein>
<dbReference type="GO" id="GO:0016324">
    <property type="term" value="C:apical plasma membrane"/>
    <property type="evidence" value="ECO:0007669"/>
    <property type="project" value="TreeGrafter"/>
</dbReference>
<feature type="compositionally biased region" description="Low complexity" evidence="3">
    <location>
        <begin position="580"/>
        <end position="592"/>
    </location>
</feature>
<dbReference type="PANTHER" id="PTHR14191:SF3">
    <property type="entry name" value="NA(+)_H(+) EXCHANGE REGULATORY COFACTOR-LIKE PROTEIN NRFL-1"/>
    <property type="match status" value="1"/>
</dbReference>
<dbReference type="SUPFAM" id="SSF50156">
    <property type="entry name" value="PDZ domain-like"/>
    <property type="match status" value="7"/>
</dbReference>
<dbReference type="Proteomes" id="UP000663828">
    <property type="component" value="Unassembled WGS sequence"/>
</dbReference>
<dbReference type="PANTHER" id="PTHR14191">
    <property type="entry name" value="PDZ DOMAIN CONTAINING PROTEIN"/>
    <property type="match status" value="1"/>
</dbReference>
<feature type="region of interest" description="Disordered" evidence="3">
    <location>
        <begin position="570"/>
        <end position="699"/>
    </location>
</feature>
<proteinExistence type="predicted"/>
<evidence type="ECO:0000313" key="6">
    <source>
        <dbReference type="EMBL" id="CAF1203138.1"/>
    </source>
</evidence>
<dbReference type="InterPro" id="IPR051067">
    <property type="entry name" value="NHER"/>
</dbReference>
<sequence length="1088" mass="121300">MSAGVKKITMREANLRACRLYSWTGFNGLGFDLRTPSTAPYEISLVESNSPAAAAGLKIGDIILAVNGKDMIKAKYADFTDAIKKARTKKGPVELRVMEKRYYDDVVKQKVKINPKEARVIEAPQAQPADQANFPQKERICDIHLTDATQSFGFELVNGDKNIGVFIQEVGPNTPAAVAGLRKSDRVVRVDGELVDDKPSQLSFDRIREARKNLAVKLLVMDTKTYKNYKKSGPPPSAPAPVYENTSSVDKRQTDNESEPDARTTTSPPPASDLYETPGIHALVPKQPSLYPTTTSAPRDESDDETSSAHVSASSKPTSGIAAMVHAHPVVPGAAGTNLPPNRRRCELRRDRTLGYGFKTDYDKSSEYKHKIIEITANSPADKKGLRQNDYILTVDDTIVENMNKNDFSNFVRSSANTAESADRPLVLQVINEDQLRSRASSTRSETIEPPKVTTSEVYPELRRCTIRRSSKYPDFGFQVDQSSNTYSGAAGFQIKHLKSNSPAERTNIENYDYIIEVNGKNVENDELEDLRDDIKEIYKNKNSIELVVIDEIGYRWYKTHRYPIDPNSAKAKVTRHYTRASPQSSRRSSTSIEPPATSIPSVQSPIYQTHINEPPHRDNTDNYRPSHHDDKSTKLPGKQVDLTTSPDANSGMTSGNDQRNNYTTTTAGQLPSSGKGYPQSQYHNGTSSAHLEGLSTPRPPSRANAIDLISEKGVLRYYNLSNVRHESWGFRLDTEHGKHVIANVKQNSLAESVGLKNGDCIIEVNDENVENNPNSEVVQLLRSASAKGKMSLLVAPHLVYQLPKNSQTFSPKTSEESYYSNIPSQFDNGLSSARRDDIINLSHEPSDPLPRKCLLLRHPSSNKKCGFEVLQKEGYKTPIVSKVYPNSPAKISGLTEGDHIVAVQSRNVQTFPSVDDVIDRISRDFAEAGEVELLVLTGPAFQVLKRIGGELRDEEFDYQSRNVKSMQPRLFRLDFQPDEYMFGLSFRRENLLYISQVEPGSSAYCHGVKPGDIVLEINGQDVKYTSVSEIKALIEESQQKRGLDILLIDFYGYKYSVEHAIPLNSFLPFVQKRNGSTSDNIRHTVYL</sequence>
<feature type="coiled-coil region" evidence="2">
    <location>
        <begin position="521"/>
        <end position="548"/>
    </location>
</feature>
<dbReference type="Proteomes" id="UP000663852">
    <property type="component" value="Unassembled WGS sequence"/>
</dbReference>